<dbReference type="RefSeq" id="WP_041256069.1">
    <property type="nucleotide sequence ID" value="NZ_JASBQV010000036.1"/>
</dbReference>
<keyword evidence="1" id="KW-1133">Transmembrane helix</keyword>
<protein>
    <submittedName>
        <fullName evidence="2">Uncharacterized protein</fullName>
    </submittedName>
</protein>
<keyword evidence="1" id="KW-0812">Transmembrane</keyword>
<proteinExistence type="predicted"/>
<keyword evidence="3" id="KW-1185">Reference proteome</keyword>
<dbReference type="Proteomes" id="UP001243286">
    <property type="component" value="Unassembled WGS sequence"/>
</dbReference>
<evidence type="ECO:0000256" key="1">
    <source>
        <dbReference type="SAM" id="Phobius"/>
    </source>
</evidence>
<accession>A0ABT6R5W6</accession>
<organism evidence="2 3">
    <name type="scientific">Exiguobacterium antarcticum</name>
    <dbReference type="NCBI Taxonomy" id="132920"/>
    <lineage>
        <taxon>Bacteria</taxon>
        <taxon>Bacillati</taxon>
        <taxon>Bacillota</taxon>
        <taxon>Bacilli</taxon>
        <taxon>Bacillales</taxon>
        <taxon>Bacillales Family XII. Incertae Sedis</taxon>
        <taxon>Exiguobacterium</taxon>
    </lineage>
</organism>
<name>A0ABT6R5W6_9BACL</name>
<comment type="caution">
    <text evidence="2">The sequence shown here is derived from an EMBL/GenBank/DDBJ whole genome shotgun (WGS) entry which is preliminary data.</text>
</comment>
<evidence type="ECO:0000313" key="2">
    <source>
        <dbReference type="EMBL" id="MDI3236327.1"/>
    </source>
</evidence>
<reference evidence="2 3" key="1">
    <citation type="submission" date="2023-04" db="EMBL/GenBank/DDBJ databases">
        <title>Antarctic isolates genomes.</title>
        <authorList>
            <person name="Dimov S.G."/>
        </authorList>
    </citation>
    <scope>NUCLEOTIDE SEQUENCE [LARGE SCALE GENOMIC DNA]</scope>
    <source>
        <strain evidence="2 3">AL19</strain>
    </source>
</reference>
<evidence type="ECO:0000313" key="3">
    <source>
        <dbReference type="Proteomes" id="UP001243286"/>
    </source>
</evidence>
<sequence length="59" mass="6427">MKKNYISIFLLLDAALTMAGLALQPVFDSALFIGAGLGTVFLFCAIVLIGKREKQKKTH</sequence>
<dbReference type="EMBL" id="JASBQV010000036">
    <property type="protein sequence ID" value="MDI3236327.1"/>
    <property type="molecule type" value="Genomic_DNA"/>
</dbReference>
<keyword evidence="1" id="KW-0472">Membrane</keyword>
<gene>
    <name evidence="2" type="ORF">QK289_15035</name>
</gene>
<feature type="transmembrane region" description="Helical" evidence="1">
    <location>
        <begin position="32"/>
        <end position="50"/>
    </location>
</feature>